<reference evidence="3" key="1">
    <citation type="submission" date="2016-10" db="EMBL/GenBank/DDBJ databases">
        <authorList>
            <person name="Varghese N."/>
            <person name="Submissions S."/>
        </authorList>
    </citation>
    <scope>NUCLEOTIDE SEQUENCE [LARGE SCALE GENOMIC DNA]</scope>
    <source>
        <strain evidence="3">DSM 16995</strain>
    </source>
</reference>
<evidence type="ECO:0000313" key="2">
    <source>
        <dbReference type="EMBL" id="SDK39954.1"/>
    </source>
</evidence>
<evidence type="ECO:0000256" key="1">
    <source>
        <dbReference type="SAM" id="Phobius"/>
    </source>
</evidence>
<protein>
    <submittedName>
        <fullName evidence="2">Uncharacterized protein</fullName>
    </submittedName>
</protein>
<keyword evidence="3" id="KW-1185">Reference proteome</keyword>
<dbReference type="AlphaFoldDB" id="A0A1G9BLG5"/>
<accession>A0A1G9BLG5</accession>
<proteinExistence type="predicted"/>
<dbReference type="Proteomes" id="UP000199053">
    <property type="component" value="Unassembled WGS sequence"/>
</dbReference>
<dbReference type="RefSeq" id="WP_170830286.1">
    <property type="nucleotide sequence ID" value="NZ_FNGA01000001.1"/>
</dbReference>
<evidence type="ECO:0000313" key="3">
    <source>
        <dbReference type="Proteomes" id="UP000199053"/>
    </source>
</evidence>
<name>A0A1G9BLG5_9BACT</name>
<gene>
    <name evidence="2" type="ORF">SAMN05660337_0328</name>
</gene>
<keyword evidence="1" id="KW-1133">Transmembrane helix</keyword>
<feature type="transmembrane region" description="Helical" evidence="1">
    <location>
        <begin position="34"/>
        <end position="51"/>
    </location>
</feature>
<dbReference type="STRING" id="246191.SAMN05660337_0328"/>
<dbReference type="EMBL" id="FNGA01000001">
    <property type="protein sequence ID" value="SDK39954.1"/>
    <property type="molecule type" value="Genomic_DNA"/>
</dbReference>
<organism evidence="2 3">
    <name type="scientific">Maridesulfovibrio ferrireducens</name>
    <dbReference type="NCBI Taxonomy" id="246191"/>
    <lineage>
        <taxon>Bacteria</taxon>
        <taxon>Pseudomonadati</taxon>
        <taxon>Thermodesulfobacteriota</taxon>
        <taxon>Desulfovibrionia</taxon>
        <taxon>Desulfovibrionales</taxon>
        <taxon>Desulfovibrionaceae</taxon>
        <taxon>Maridesulfovibrio</taxon>
    </lineage>
</organism>
<keyword evidence="1" id="KW-0812">Transmembrane</keyword>
<keyword evidence="1" id="KW-0472">Membrane</keyword>
<sequence length="52" mass="5736">MGNSVSTFVMEILTPEDSISGYKRLDPVTGTIKLFFWIGATMALTVLVSRLQ</sequence>